<organism evidence="1 2">
    <name type="scientific">Allacma fusca</name>
    <dbReference type="NCBI Taxonomy" id="39272"/>
    <lineage>
        <taxon>Eukaryota</taxon>
        <taxon>Metazoa</taxon>
        <taxon>Ecdysozoa</taxon>
        <taxon>Arthropoda</taxon>
        <taxon>Hexapoda</taxon>
        <taxon>Collembola</taxon>
        <taxon>Symphypleona</taxon>
        <taxon>Sminthuridae</taxon>
        <taxon>Allacma</taxon>
    </lineage>
</organism>
<sequence>MYTEADLLKLRVSAKRFCYRNLRVDFEENDCPLCNQFVLLTLEHFIFNCKSTVAYRIKYNLLQLSRRRYLETPQSIELF</sequence>
<reference evidence="1" key="1">
    <citation type="submission" date="2021-06" db="EMBL/GenBank/DDBJ databases">
        <authorList>
            <person name="Hodson N. C."/>
            <person name="Mongue J. A."/>
            <person name="Jaron S. K."/>
        </authorList>
    </citation>
    <scope>NUCLEOTIDE SEQUENCE</scope>
</reference>
<evidence type="ECO:0000313" key="2">
    <source>
        <dbReference type="Proteomes" id="UP000708208"/>
    </source>
</evidence>
<protein>
    <submittedName>
        <fullName evidence="1">Uncharacterized protein</fullName>
    </submittedName>
</protein>
<name>A0A8J2PWT4_9HEXA</name>
<evidence type="ECO:0000313" key="1">
    <source>
        <dbReference type="EMBL" id="CAG7824790.1"/>
    </source>
</evidence>
<accession>A0A8J2PWT4</accession>
<keyword evidence="2" id="KW-1185">Reference proteome</keyword>
<dbReference type="EMBL" id="CAJVCH010534025">
    <property type="protein sequence ID" value="CAG7824790.1"/>
    <property type="molecule type" value="Genomic_DNA"/>
</dbReference>
<comment type="caution">
    <text evidence="1">The sequence shown here is derived from an EMBL/GenBank/DDBJ whole genome shotgun (WGS) entry which is preliminary data.</text>
</comment>
<dbReference type="AlphaFoldDB" id="A0A8J2PWT4"/>
<proteinExistence type="predicted"/>
<gene>
    <name evidence="1" type="ORF">AFUS01_LOCUS34931</name>
</gene>
<dbReference type="Proteomes" id="UP000708208">
    <property type="component" value="Unassembled WGS sequence"/>
</dbReference>